<keyword evidence="1" id="KW-0472">Membrane</keyword>
<proteinExistence type="predicted"/>
<feature type="transmembrane region" description="Helical" evidence="1">
    <location>
        <begin position="58"/>
        <end position="76"/>
    </location>
</feature>
<sequence length="169" mass="16977">MKRPEARVHVATGRTVPRWALGGAAALAAVVAAACTSPAPAMWWVLAPLVALAATGRGVGVAPVVAALVLACAVAAPPGPAMLGVSVGLPVFLYATWLGRTAGRARVELAVLASTARPLLVLAGAGSALVGAALLVPVADRGWWGLAAPLALVGLVIVVVPRAWWPTRR</sequence>
<organism evidence="2 3">
    <name type="scientific">Flavimobilis marinus</name>
    <dbReference type="NCBI Taxonomy" id="285351"/>
    <lineage>
        <taxon>Bacteria</taxon>
        <taxon>Bacillati</taxon>
        <taxon>Actinomycetota</taxon>
        <taxon>Actinomycetes</taxon>
        <taxon>Micrococcales</taxon>
        <taxon>Jonesiaceae</taxon>
        <taxon>Flavimobilis</taxon>
    </lineage>
</organism>
<dbReference type="STRING" id="285351.SAMN04488035_1213"/>
<gene>
    <name evidence="2" type="ORF">SAMN04488035_1213</name>
</gene>
<protein>
    <submittedName>
        <fullName evidence="2">Uncharacterized protein</fullName>
    </submittedName>
</protein>
<dbReference type="EMBL" id="FONZ01000002">
    <property type="protein sequence ID" value="SFF02227.1"/>
    <property type="molecule type" value="Genomic_DNA"/>
</dbReference>
<keyword evidence="1" id="KW-1133">Transmembrane helix</keyword>
<dbReference type="AlphaFoldDB" id="A0A1I2FBT5"/>
<evidence type="ECO:0000313" key="3">
    <source>
        <dbReference type="Proteomes" id="UP000198520"/>
    </source>
</evidence>
<dbReference type="PROSITE" id="PS51257">
    <property type="entry name" value="PROKAR_LIPOPROTEIN"/>
    <property type="match status" value="1"/>
</dbReference>
<accession>A0A1I2FBT5</accession>
<dbReference type="RefSeq" id="WP_093376164.1">
    <property type="nucleotide sequence ID" value="NZ_BNAN01000002.1"/>
</dbReference>
<evidence type="ECO:0000256" key="1">
    <source>
        <dbReference type="SAM" id="Phobius"/>
    </source>
</evidence>
<dbReference type="Proteomes" id="UP000198520">
    <property type="component" value="Unassembled WGS sequence"/>
</dbReference>
<feature type="transmembrane region" description="Helical" evidence="1">
    <location>
        <begin position="82"/>
        <end position="99"/>
    </location>
</feature>
<keyword evidence="1" id="KW-0812">Transmembrane</keyword>
<evidence type="ECO:0000313" key="2">
    <source>
        <dbReference type="EMBL" id="SFF02227.1"/>
    </source>
</evidence>
<feature type="transmembrane region" description="Helical" evidence="1">
    <location>
        <begin position="119"/>
        <end position="137"/>
    </location>
</feature>
<reference evidence="3" key="1">
    <citation type="submission" date="2016-10" db="EMBL/GenBank/DDBJ databases">
        <authorList>
            <person name="Varghese N."/>
            <person name="Submissions S."/>
        </authorList>
    </citation>
    <scope>NUCLEOTIDE SEQUENCE [LARGE SCALE GENOMIC DNA]</scope>
    <source>
        <strain evidence="3">DSM 19083</strain>
    </source>
</reference>
<name>A0A1I2FBT5_9MICO</name>
<keyword evidence="3" id="KW-1185">Reference proteome</keyword>
<feature type="transmembrane region" description="Helical" evidence="1">
    <location>
        <begin position="143"/>
        <end position="165"/>
    </location>
</feature>
<feature type="transmembrane region" description="Helical" evidence="1">
    <location>
        <begin position="20"/>
        <end position="46"/>
    </location>
</feature>